<dbReference type="Proteomes" id="UP000193240">
    <property type="component" value="Unassembled WGS sequence"/>
</dbReference>
<dbReference type="Pfam" id="PF06985">
    <property type="entry name" value="HET"/>
    <property type="match status" value="1"/>
</dbReference>
<sequence>MHQPATHYVFLFSHVQCLDSTSGNPIMSCFENNDAAVTPYVLCSLCHTFFELYTNSDSWKALPQISRSNAEDYFPRFQHHDSSTTLHASAESGCHLCALIDASISHLEGELRDNYNGCLVPLLTKYGPYNQDGCSRFEIGIELGADEIEAIIRIHRHTNESNEERSLDPCYIRHERLIEDSLEVRAGWSNNTCSSASFAMLRGWLRQCIDDHETCRLSLSSTKPTRVLDLQTFPASNSIRMVETHEIDMDVYAALSYRWSSTANFVLTTSNYEDYRLQIPKKSLPRTVREAVEICRSLGVRYLWIDALCIIQGDSDDFMHEVAHMGSIYANSVFTLEASDATDSQCTFSKSRHPLRTDPCVFAGADDSVYWVFDALSLVIGWCGRRHVRTIQDARISSRGWVFQEQVMAPRTIHFASEEFLWSCREETFCRKCLSRRSPHHTGAPKRPDWFGKEVLLNLLQGCQGPEQRLTFRRAWRDLIQEFSKTNFTDLDDRLSALAGIAQLIHSHSGFKASYGLRLDFFLDDLRWHSMNNSDPWDMKMRFGKLAAYMPSWSWLSFAGPVLFDKIDQLEESIQELSGARITSSPPVTAFRQISVLHSQRLQPLSFRICGKIHVCQLFPWDFSYGQRNWDFIPRAEEQPPALKDHIQRAWDTYEHFGTDKFSEMCAPPKDNLPSLFTYYPDTRGQHCRDLTCILLSRTWDNATVSDSGLVLEKVHSGSKTYRRVGSFDSCLPDWMYEHWLKNLVRSRFYLSITSNLEDGLASGFASRDASFDISELDIFDNITQDLERLSQENDSSGADAPERRSTSADAVDSYILSFNGMRSSPVTQGAKLDRLASLIRCLRLFNGTEEEAEIEIV</sequence>
<dbReference type="PANTHER" id="PTHR33112">
    <property type="entry name" value="DOMAIN PROTEIN, PUTATIVE-RELATED"/>
    <property type="match status" value="1"/>
</dbReference>
<evidence type="ECO:0000313" key="2">
    <source>
        <dbReference type="EMBL" id="OSS53374.1"/>
    </source>
</evidence>
<evidence type="ECO:0000259" key="1">
    <source>
        <dbReference type="Pfam" id="PF06985"/>
    </source>
</evidence>
<dbReference type="EMBL" id="KZ107839">
    <property type="protein sequence ID" value="OSS53374.1"/>
    <property type="molecule type" value="Genomic_DNA"/>
</dbReference>
<proteinExistence type="predicted"/>
<feature type="domain" description="Heterokaryon incompatibility" evidence="1">
    <location>
        <begin position="252"/>
        <end position="405"/>
    </location>
</feature>
<reference evidence="2 3" key="1">
    <citation type="journal article" date="2017" name="Genome Announc.">
        <title>Genome sequence of the saprophytic ascomycete Epicoccum nigrum ICMP 19927 strain isolated from New Zealand.</title>
        <authorList>
            <person name="Fokin M."/>
            <person name="Fleetwood D."/>
            <person name="Weir B.S."/>
            <person name="Villas-Boas S.G."/>
        </authorList>
    </citation>
    <scope>NUCLEOTIDE SEQUENCE [LARGE SCALE GENOMIC DNA]</scope>
    <source>
        <strain evidence="2 3">ICMP 19927</strain>
    </source>
</reference>
<protein>
    <recommendedName>
        <fullName evidence="1">Heterokaryon incompatibility domain-containing protein</fullName>
    </recommendedName>
</protein>
<dbReference type="InParanoid" id="A0A1Y2MB91"/>
<name>A0A1Y2MB91_EPING</name>
<dbReference type="AlphaFoldDB" id="A0A1Y2MB91"/>
<gene>
    <name evidence="2" type="ORF">B5807_02089</name>
</gene>
<evidence type="ECO:0000313" key="3">
    <source>
        <dbReference type="Proteomes" id="UP000193240"/>
    </source>
</evidence>
<dbReference type="PANTHER" id="PTHR33112:SF16">
    <property type="entry name" value="HETEROKARYON INCOMPATIBILITY DOMAIN-CONTAINING PROTEIN"/>
    <property type="match status" value="1"/>
</dbReference>
<keyword evidence="3" id="KW-1185">Reference proteome</keyword>
<organism evidence="2 3">
    <name type="scientific">Epicoccum nigrum</name>
    <name type="common">Soil fungus</name>
    <name type="synonym">Epicoccum purpurascens</name>
    <dbReference type="NCBI Taxonomy" id="105696"/>
    <lineage>
        <taxon>Eukaryota</taxon>
        <taxon>Fungi</taxon>
        <taxon>Dikarya</taxon>
        <taxon>Ascomycota</taxon>
        <taxon>Pezizomycotina</taxon>
        <taxon>Dothideomycetes</taxon>
        <taxon>Pleosporomycetidae</taxon>
        <taxon>Pleosporales</taxon>
        <taxon>Pleosporineae</taxon>
        <taxon>Didymellaceae</taxon>
        <taxon>Epicoccum</taxon>
    </lineage>
</organism>
<dbReference type="InterPro" id="IPR010730">
    <property type="entry name" value="HET"/>
</dbReference>
<accession>A0A1Y2MB91</accession>
<dbReference type="OMA" id="CHICTIV"/>